<comment type="similarity">
    <text evidence="2 7">Belongs to the MgtC/SapB family.</text>
</comment>
<dbReference type="InterPro" id="IPR003416">
    <property type="entry name" value="MgtC/SapB/SrpB/YhiD_fam"/>
</dbReference>
<protein>
    <recommendedName>
        <fullName evidence="7">Protein MgtC</fullName>
    </recommendedName>
</protein>
<keyword evidence="4 7" id="KW-0812">Transmembrane</keyword>
<feature type="transmembrane region" description="Helical" evidence="7">
    <location>
        <begin position="87"/>
        <end position="105"/>
    </location>
</feature>
<dbReference type="OrthoDB" id="9811198at2"/>
<comment type="subcellular location">
    <subcellularLocation>
        <location evidence="7">Cell inner membrane</location>
        <topology evidence="7">Multi-pass membrane protein</topology>
    </subcellularLocation>
    <subcellularLocation>
        <location evidence="1">Cell membrane</location>
        <topology evidence="1">Multi-pass membrane protein</topology>
    </subcellularLocation>
</comment>
<dbReference type="PANTHER" id="PTHR33778">
    <property type="entry name" value="PROTEIN MGTC"/>
    <property type="match status" value="1"/>
</dbReference>
<accession>A0A922T990</accession>
<evidence type="ECO:0000259" key="8">
    <source>
        <dbReference type="Pfam" id="PF02308"/>
    </source>
</evidence>
<dbReference type="Proteomes" id="UP000052167">
    <property type="component" value="Unassembled WGS sequence"/>
</dbReference>
<dbReference type="InterPro" id="IPR049177">
    <property type="entry name" value="MgtC_SapB_SrpB_YhiD_N"/>
</dbReference>
<evidence type="ECO:0000256" key="3">
    <source>
        <dbReference type="ARBA" id="ARBA00022475"/>
    </source>
</evidence>
<feature type="transmembrane region" description="Helical" evidence="7">
    <location>
        <begin position="117"/>
        <end position="148"/>
    </location>
</feature>
<feature type="domain" description="MgtC/SapB/SrpB/YhiD N-terminal" evidence="8">
    <location>
        <begin position="25"/>
        <end position="152"/>
    </location>
</feature>
<evidence type="ECO:0000256" key="1">
    <source>
        <dbReference type="ARBA" id="ARBA00004651"/>
    </source>
</evidence>
<keyword evidence="10" id="KW-1185">Reference proteome</keyword>
<name>A0A922T990_9HYPH</name>
<feature type="transmembrane region" description="Helical" evidence="7">
    <location>
        <begin position="49"/>
        <end position="67"/>
    </location>
</feature>
<reference evidence="9 10" key="1">
    <citation type="submission" date="2014-06" db="EMBL/GenBank/DDBJ databases">
        <title>Rhizobium pelagicum/R2-400B4.</title>
        <authorList>
            <person name="Kimes N.E."/>
            <person name="Lopez-Perez M."/>
        </authorList>
    </citation>
    <scope>NUCLEOTIDE SEQUENCE [LARGE SCALE GENOMIC DNA]</scope>
    <source>
        <strain evidence="9 10">R2-400B4</strain>
    </source>
</reference>
<evidence type="ECO:0000313" key="9">
    <source>
        <dbReference type="EMBL" id="KEQ07596.1"/>
    </source>
</evidence>
<evidence type="ECO:0000256" key="6">
    <source>
        <dbReference type="ARBA" id="ARBA00023136"/>
    </source>
</evidence>
<proteinExistence type="inferred from homology"/>
<dbReference type="PRINTS" id="PR01837">
    <property type="entry name" value="MGTCSAPBPROT"/>
</dbReference>
<dbReference type="PANTHER" id="PTHR33778:SF1">
    <property type="entry name" value="MAGNESIUM TRANSPORTER YHID-RELATED"/>
    <property type="match status" value="1"/>
</dbReference>
<keyword evidence="3" id="KW-1003">Cell membrane</keyword>
<dbReference type="Pfam" id="PF02308">
    <property type="entry name" value="MgtC"/>
    <property type="match status" value="1"/>
</dbReference>
<dbReference type="EMBL" id="JOKJ01000012">
    <property type="protein sequence ID" value="KEQ07596.1"/>
    <property type="molecule type" value="Genomic_DNA"/>
</dbReference>
<evidence type="ECO:0000256" key="2">
    <source>
        <dbReference type="ARBA" id="ARBA00009298"/>
    </source>
</evidence>
<keyword evidence="7" id="KW-0997">Cell inner membrane</keyword>
<evidence type="ECO:0000256" key="7">
    <source>
        <dbReference type="RuleBase" id="RU365041"/>
    </source>
</evidence>
<organism evidence="9 10">
    <name type="scientific">Pseudorhizobium pelagicum</name>
    <dbReference type="NCBI Taxonomy" id="1509405"/>
    <lineage>
        <taxon>Bacteria</taxon>
        <taxon>Pseudomonadati</taxon>
        <taxon>Pseudomonadota</taxon>
        <taxon>Alphaproteobacteria</taxon>
        <taxon>Hyphomicrobiales</taxon>
        <taxon>Rhizobiaceae</taxon>
        <taxon>Rhizobium/Agrobacterium group</taxon>
        <taxon>Pseudorhizobium</taxon>
    </lineage>
</organism>
<dbReference type="RefSeq" id="WP_029618788.1">
    <property type="nucleotide sequence ID" value="NZ_CAJXID010000022.1"/>
</dbReference>
<evidence type="ECO:0000256" key="4">
    <source>
        <dbReference type="ARBA" id="ARBA00022692"/>
    </source>
</evidence>
<keyword evidence="6 7" id="KW-0472">Membrane</keyword>
<feature type="transmembrane region" description="Helical" evidence="7">
    <location>
        <begin position="20"/>
        <end position="37"/>
    </location>
</feature>
<keyword evidence="5 7" id="KW-1133">Transmembrane helix</keyword>
<evidence type="ECO:0000256" key="5">
    <source>
        <dbReference type="ARBA" id="ARBA00022989"/>
    </source>
</evidence>
<evidence type="ECO:0000313" key="10">
    <source>
        <dbReference type="Proteomes" id="UP000052167"/>
    </source>
</evidence>
<dbReference type="GO" id="GO:0005886">
    <property type="term" value="C:plasma membrane"/>
    <property type="evidence" value="ECO:0007669"/>
    <property type="project" value="UniProtKB-SubCell"/>
</dbReference>
<comment type="caution">
    <text evidence="9">The sequence shown here is derived from an EMBL/GenBank/DDBJ whole genome shotgun (WGS) entry which is preliminary data.</text>
</comment>
<gene>
    <name evidence="9" type="ORF">GV68_04560</name>
</gene>
<sequence>MTETLAAEFSNTSPVSIEVLLLRILGALLLCGVIGLEREIRKNTAGIRTNMLIGLAATVFTLVTLQMMKTLGDGDTTRMDPVRLVEAVTSGIAFLAAGVIVYTKGSVRGLTTGASMWLSAAIGLSVGMGMWVVAVAATVTGIIVLWLLRETEIAAGIKSDDDRDL</sequence>
<dbReference type="AlphaFoldDB" id="A0A922T990"/>